<dbReference type="InterPro" id="IPR018062">
    <property type="entry name" value="HTH_AraC-typ_CS"/>
</dbReference>
<dbReference type="InterPro" id="IPR037923">
    <property type="entry name" value="HTH-like"/>
</dbReference>
<evidence type="ECO:0000256" key="1">
    <source>
        <dbReference type="ARBA" id="ARBA00023015"/>
    </source>
</evidence>
<dbReference type="PRINTS" id="PR00032">
    <property type="entry name" value="HTHARAC"/>
</dbReference>
<dbReference type="PANTHER" id="PTHR43280">
    <property type="entry name" value="ARAC-FAMILY TRANSCRIPTIONAL REGULATOR"/>
    <property type="match status" value="1"/>
</dbReference>
<dbReference type="SMART" id="SM00342">
    <property type="entry name" value="HTH_ARAC"/>
    <property type="match status" value="1"/>
</dbReference>
<dbReference type="InterPro" id="IPR018060">
    <property type="entry name" value="HTH_AraC"/>
</dbReference>
<evidence type="ECO:0000256" key="2">
    <source>
        <dbReference type="ARBA" id="ARBA00023125"/>
    </source>
</evidence>
<keyword evidence="1" id="KW-0805">Transcription regulation</keyword>
<dbReference type="SUPFAM" id="SSF51215">
    <property type="entry name" value="Regulatory protein AraC"/>
    <property type="match status" value="1"/>
</dbReference>
<dbReference type="EMBL" id="JAFBDR010000005">
    <property type="protein sequence ID" value="MBM7570813.1"/>
    <property type="molecule type" value="Genomic_DNA"/>
</dbReference>
<dbReference type="SUPFAM" id="SSF46689">
    <property type="entry name" value="Homeodomain-like"/>
    <property type="match status" value="1"/>
</dbReference>
<dbReference type="Proteomes" id="UP001296943">
    <property type="component" value="Unassembled WGS sequence"/>
</dbReference>
<sequence length="255" mass="29740">MKIGFCGYSYHTQGYSSFTSRLDAYLFRLQTEGVCEAVVKGKKIVIEKGDLLLVKPGDQYELLIEEGQNSGDYHLFCEGDWIDKWWERNTKPTVARIDLDEKLLALWRHLIAEDRRPPSEKSEELSQNLLRALCLTFEQMINEKAPSFSRPYVVTRMMRYIEEHATASTFKVEEVARDAKLSVSRSVHLFKNHVGKTMLEYAQEIRMKTAIDQMKYTTMTLDRIAENCGFGTYSYFHRVFKKQYGVAPGKYRRLE</sequence>
<name>A0ABS2MYE0_9BACI</name>
<dbReference type="Pfam" id="PF12833">
    <property type="entry name" value="HTH_18"/>
    <property type="match status" value="1"/>
</dbReference>
<dbReference type="PANTHER" id="PTHR43280:SF10">
    <property type="entry name" value="REGULATORY PROTEIN POCR"/>
    <property type="match status" value="1"/>
</dbReference>
<dbReference type="PROSITE" id="PS00041">
    <property type="entry name" value="HTH_ARAC_FAMILY_1"/>
    <property type="match status" value="1"/>
</dbReference>
<evidence type="ECO:0000256" key="3">
    <source>
        <dbReference type="ARBA" id="ARBA00023163"/>
    </source>
</evidence>
<dbReference type="RefSeq" id="WP_204498228.1">
    <property type="nucleotide sequence ID" value="NZ_JAFBDR010000005.1"/>
</dbReference>
<keyword evidence="3" id="KW-0804">Transcription</keyword>
<gene>
    <name evidence="5" type="ORF">JOC48_001291</name>
</gene>
<evidence type="ECO:0000313" key="5">
    <source>
        <dbReference type="EMBL" id="MBM7570813.1"/>
    </source>
</evidence>
<protein>
    <submittedName>
        <fullName evidence="5">AraC family transcriptional regulator of arabinose operon</fullName>
    </submittedName>
</protein>
<dbReference type="Gene3D" id="1.10.10.60">
    <property type="entry name" value="Homeodomain-like"/>
    <property type="match status" value="2"/>
</dbReference>
<accession>A0ABS2MYE0</accession>
<comment type="caution">
    <text evidence="5">The sequence shown here is derived from an EMBL/GenBank/DDBJ whole genome shotgun (WGS) entry which is preliminary data.</text>
</comment>
<reference evidence="5 6" key="1">
    <citation type="submission" date="2021-01" db="EMBL/GenBank/DDBJ databases">
        <title>Genomic Encyclopedia of Type Strains, Phase IV (KMG-IV): sequencing the most valuable type-strain genomes for metagenomic binning, comparative biology and taxonomic classification.</title>
        <authorList>
            <person name="Goeker M."/>
        </authorList>
    </citation>
    <scope>NUCLEOTIDE SEQUENCE [LARGE SCALE GENOMIC DNA]</scope>
    <source>
        <strain evidence="5 6">DSM 23711</strain>
    </source>
</reference>
<dbReference type="Pfam" id="PF02311">
    <property type="entry name" value="AraC_binding"/>
    <property type="match status" value="1"/>
</dbReference>
<evidence type="ECO:0000259" key="4">
    <source>
        <dbReference type="PROSITE" id="PS01124"/>
    </source>
</evidence>
<feature type="domain" description="HTH araC/xylS-type" evidence="4">
    <location>
        <begin position="155"/>
        <end position="254"/>
    </location>
</feature>
<dbReference type="InterPro" id="IPR020449">
    <property type="entry name" value="Tscrpt_reg_AraC-type_HTH"/>
</dbReference>
<dbReference type="InterPro" id="IPR009057">
    <property type="entry name" value="Homeodomain-like_sf"/>
</dbReference>
<organism evidence="5 6">
    <name type="scientific">Aquibacillus albus</name>
    <dbReference type="NCBI Taxonomy" id="1168171"/>
    <lineage>
        <taxon>Bacteria</taxon>
        <taxon>Bacillati</taxon>
        <taxon>Bacillota</taxon>
        <taxon>Bacilli</taxon>
        <taxon>Bacillales</taxon>
        <taxon>Bacillaceae</taxon>
        <taxon>Aquibacillus</taxon>
    </lineage>
</organism>
<keyword evidence="6" id="KW-1185">Reference proteome</keyword>
<dbReference type="PROSITE" id="PS01124">
    <property type="entry name" value="HTH_ARAC_FAMILY_2"/>
    <property type="match status" value="1"/>
</dbReference>
<evidence type="ECO:0000313" key="6">
    <source>
        <dbReference type="Proteomes" id="UP001296943"/>
    </source>
</evidence>
<proteinExistence type="predicted"/>
<keyword evidence="2" id="KW-0238">DNA-binding</keyword>
<dbReference type="InterPro" id="IPR003313">
    <property type="entry name" value="AraC-bd"/>
</dbReference>